<evidence type="ECO:0000313" key="10">
    <source>
        <dbReference type="Proteomes" id="UP000287033"/>
    </source>
</evidence>
<evidence type="ECO:0008006" key="11">
    <source>
        <dbReference type="Google" id="ProtNLM"/>
    </source>
</evidence>
<dbReference type="PANTHER" id="PTHR10514:SF27">
    <property type="entry name" value="ANGIOTENSIN-CONVERTING ENZYME"/>
    <property type="match status" value="1"/>
</dbReference>
<dbReference type="GO" id="GO:0008237">
    <property type="term" value="F:metallopeptidase activity"/>
    <property type="evidence" value="ECO:0007669"/>
    <property type="project" value="InterPro"/>
</dbReference>
<keyword evidence="5" id="KW-0325">Glycoprotein</keyword>
<comment type="caution">
    <text evidence="8">Lacks conserved residue(s) required for the propagation of feature annotation.</text>
</comment>
<feature type="binding site" evidence="6">
    <location>
        <position position="33"/>
    </location>
    <ligand>
        <name>chloride</name>
        <dbReference type="ChEBI" id="CHEBI:17996"/>
        <label>1</label>
    </ligand>
</feature>
<evidence type="ECO:0000256" key="3">
    <source>
        <dbReference type="ARBA" id="ARBA00022729"/>
    </source>
</evidence>
<keyword evidence="4 7" id="KW-1015">Disulfide bond</keyword>
<dbReference type="OrthoDB" id="10029630at2759"/>
<dbReference type="SUPFAM" id="SSF55486">
    <property type="entry name" value="Metalloproteases ('zincins'), catalytic domain"/>
    <property type="match status" value="1"/>
</dbReference>
<evidence type="ECO:0000256" key="1">
    <source>
        <dbReference type="ARBA" id="ARBA00001923"/>
    </source>
</evidence>
<evidence type="ECO:0000256" key="8">
    <source>
        <dbReference type="PROSITE-ProRule" id="PRU01355"/>
    </source>
</evidence>
<feature type="disulfide bond" evidence="7">
    <location>
        <begin position="49"/>
        <end position="61"/>
    </location>
</feature>
<evidence type="ECO:0000256" key="6">
    <source>
        <dbReference type="PIRSR" id="PIRSR601548-2"/>
    </source>
</evidence>
<organism evidence="9 10">
    <name type="scientific">Chiloscyllium punctatum</name>
    <name type="common">Brownbanded bambooshark</name>
    <name type="synonym">Hemiscyllium punctatum</name>
    <dbReference type="NCBI Taxonomy" id="137246"/>
    <lineage>
        <taxon>Eukaryota</taxon>
        <taxon>Metazoa</taxon>
        <taxon>Chordata</taxon>
        <taxon>Craniata</taxon>
        <taxon>Vertebrata</taxon>
        <taxon>Chondrichthyes</taxon>
        <taxon>Elasmobranchii</taxon>
        <taxon>Galeomorphii</taxon>
        <taxon>Galeoidea</taxon>
        <taxon>Orectolobiformes</taxon>
        <taxon>Hemiscylliidae</taxon>
        <taxon>Chiloscyllium</taxon>
    </lineage>
</organism>
<accession>A0A401RKU9</accession>
<evidence type="ECO:0000256" key="4">
    <source>
        <dbReference type="ARBA" id="ARBA00023157"/>
    </source>
</evidence>
<dbReference type="GO" id="GO:0008241">
    <property type="term" value="F:peptidyl-dipeptidase activity"/>
    <property type="evidence" value="ECO:0007669"/>
    <property type="project" value="UniProtKB-EC"/>
</dbReference>
<keyword evidence="3" id="KW-0732">Signal</keyword>
<dbReference type="PANTHER" id="PTHR10514">
    <property type="entry name" value="ANGIOTENSIN-CONVERTING ENZYME"/>
    <property type="match status" value="1"/>
</dbReference>
<dbReference type="Pfam" id="PF01401">
    <property type="entry name" value="Peptidase_M2"/>
    <property type="match status" value="1"/>
</dbReference>
<protein>
    <recommendedName>
        <fullName evidence="11">Angiotensin-converting enzyme</fullName>
    </recommendedName>
</protein>
<evidence type="ECO:0000256" key="2">
    <source>
        <dbReference type="ARBA" id="ARBA00008139"/>
    </source>
</evidence>
<comment type="caution">
    <text evidence="9">The sequence shown here is derived from an EMBL/GenBank/DDBJ whole genome shotgun (WGS) entry which is preliminary data.</text>
</comment>
<evidence type="ECO:0000313" key="9">
    <source>
        <dbReference type="EMBL" id="GCC18811.1"/>
    </source>
</evidence>
<sequence length="90" mass="9952">LKYQGVCPPVARSEEDFDPGAKFHIPSSVPYVRYFVSFIIQFQFHESLCKAAGQTGPLYKCDIYKSKAAGKLIGSFFSGSSSSDNSNYHC</sequence>
<evidence type="ECO:0000256" key="5">
    <source>
        <dbReference type="ARBA" id="ARBA00023180"/>
    </source>
</evidence>
<dbReference type="Proteomes" id="UP000287033">
    <property type="component" value="Unassembled WGS sequence"/>
</dbReference>
<comment type="cofactor">
    <cofactor evidence="1">
        <name>chloride</name>
        <dbReference type="ChEBI" id="CHEBI:17996"/>
    </cofactor>
</comment>
<dbReference type="PROSITE" id="PS52011">
    <property type="entry name" value="PEPTIDASE_M2"/>
    <property type="match status" value="1"/>
</dbReference>
<dbReference type="GO" id="GO:0006508">
    <property type="term" value="P:proteolysis"/>
    <property type="evidence" value="ECO:0007669"/>
    <property type="project" value="InterPro"/>
</dbReference>
<dbReference type="GO" id="GO:0005886">
    <property type="term" value="C:plasma membrane"/>
    <property type="evidence" value="ECO:0007669"/>
    <property type="project" value="TreeGrafter"/>
</dbReference>
<evidence type="ECO:0000256" key="7">
    <source>
        <dbReference type="PIRSR" id="PIRSR601548-4"/>
    </source>
</evidence>
<feature type="non-terminal residue" evidence="9">
    <location>
        <position position="1"/>
    </location>
</feature>
<name>A0A401RKU9_CHIPU</name>
<dbReference type="STRING" id="137246.A0A401RKU9"/>
<dbReference type="InterPro" id="IPR001548">
    <property type="entry name" value="Peptidase_M2"/>
</dbReference>
<proteinExistence type="inferred from homology"/>
<dbReference type="EMBL" id="BEZZ01003074">
    <property type="protein sequence ID" value="GCC18811.1"/>
    <property type="molecule type" value="Genomic_DNA"/>
</dbReference>
<dbReference type="AlphaFoldDB" id="A0A401RKU9"/>
<comment type="similarity">
    <text evidence="2 8">Belongs to the peptidase M2 family.</text>
</comment>
<keyword evidence="10" id="KW-1185">Reference proteome</keyword>
<gene>
    <name evidence="9" type="ORF">chiPu_0020898</name>
</gene>
<reference evidence="9 10" key="1">
    <citation type="journal article" date="2018" name="Nat. Ecol. Evol.">
        <title>Shark genomes provide insights into elasmobranch evolution and the origin of vertebrates.</title>
        <authorList>
            <person name="Hara Y"/>
            <person name="Yamaguchi K"/>
            <person name="Onimaru K"/>
            <person name="Kadota M"/>
            <person name="Koyanagi M"/>
            <person name="Keeley SD"/>
            <person name="Tatsumi K"/>
            <person name="Tanaka K"/>
            <person name="Motone F"/>
            <person name="Kageyama Y"/>
            <person name="Nozu R"/>
            <person name="Adachi N"/>
            <person name="Nishimura O"/>
            <person name="Nakagawa R"/>
            <person name="Tanegashima C"/>
            <person name="Kiyatake I"/>
            <person name="Matsumoto R"/>
            <person name="Murakumo K"/>
            <person name="Nishida K"/>
            <person name="Terakita A"/>
            <person name="Kuratani S"/>
            <person name="Sato K"/>
            <person name="Hyodo S Kuraku.S."/>
        </authorList>
    </citation>
    <scope>NUCLEOTIDE SEQUENCE [LARGE SCALE GENOMIC DNA]</scope>
</reference>